<evidence type="ECO:0000313" key="1">
    <source>
        <dbReference type="EMBL" id="KAJ1152502.1"/>
    </source>
</evidence>
<accession>A0AAV7RIK9</accession>
<keyword evidence="2" id="KW-1185">Reference proteome</keyword>
<dbReference type="AlphaFoldDB" id="A0AAV7RIK9"/>
<dbReference type="Proteomes" id="UP001066276">
    <property type="component" value="Chromosome 5"/>
</dbReference>
<name>A0AAV7RIK9_PLEWA</name>
<organism evidence="1 2">
    <name type="scientific">Pleurodeles waltl</name>
    <name type="common">Iberian ribbed newt</name>
    <dbReference type="NCBI Taxonomy" id="8319"/>
    <lineage>
        <taxon>Eukaryota</taxon>
        <taxon>Metazoa</taxon>
        <taxon>Chordata</taxon>
        <taxon>Craniata</taxon>
        <taxon>Vertebrata</taxon>
        <taxon>Euteleostomi</taxon>
        <taxon>Amphibia</taxon>
        <taxon>Batrachia</taxon>
        <taxon>Caudata</taxon>
        <taxon>Salamandroidea</taxon>
        <taxon>Salamandridae</taxon>
        <taxon>Pleurodelinae</taxon>
        <taxon>Pleurodeles</taxon>
    </lineage>
</organism>
<sequence length="128" mass="14059">MIVAGGDGAHRGILRHFDRPLTLDSCTMRKEELHYVCCCVLTLVPEMARVTGEQALAFTMEELEKLVDGVLTLSAPIRKGDCGKPPPKKGGTDPGGLQLVEPRCRKLWEDLRCWARKTGEAQLGKASQ</sequence>
<evidence type="ECO:0000313" key="2">
    <source>
        <dbReference type="Proteomes" id="UP001066276"/>
    </source>
</evidence>
<comment type="caution">
    <text evidence="1">The sequence shown here is derived from an EMBL/GenBank/DDBJ whole genome shotgun (WGS) entry which is preliminary data.</text>
</comment>
<proteinExistence type="predicted"/>
<dbReference type="EMBL" id="JANPWB010000009">
    <property type="protein sequence ID" value="KAJ1152502.1"/>
    <property type="molecule type" value="Genomic_DNA"/>
</dbReference>
<reference evidence="1" key="1">
    <citation type="journal article" date="2022" name="bioRxiv">
        <title>Sequencing and chromosome-scale assembly of the giantPleurodeles waltlgenome.</title>
        <authorList>
            <person name="Brown T."/>
            <person name="Elewa A."/>
            <person name="Iarovenko S."/>
            <person name="Subramanian E."/>
            <person name="Araus A.J."/>
            <person name="Petzold A."/>
            <person name="Susuki M."/>
            <person name="Suzuki K.-i.T."/>
            <person name="Hayashi T."/>
            <person name="Toyoda A."/>
            <person name="Oliveira C."/>
            <person name="Osipova E."/>
            <person name="Leigh N.D."/>
            <person name="Simon A."/>
            <person name="Yun M.H."/>
        </authorList>
    </citation>
    <scope>NUCLEOTIDE SEQUENCE</scope>
    <source>
        <strain evidence="1">20211129_DDA</strain>
        <tissue evidence="1">Liver</tissue>
    </source>
</reference>
<protein>
    <submittedName>
        <fullName evidence="1">Uncharacterized protein</fullName>
    </submittedName>
</protein>
<gene>
    <name evidence="1" type="ORF">NDU88_005277</name>
</gene>